<dbReference type="FunCoup" id="A0A2P5ID05">
    <property type="interactions" value="404"/>
</dbReference>
<feature type="domain" description="Aminoacyl-transfer RNA synthetases class-II family profile" evidence="10">
    <location>
        <begin position="43"/>
        <end position="457"/>
    </location>
</feature>
<dbReference type="InterPro" id="IPR004154">
    <property type="entry name" value="Anticodon-bd"/>
</dbReference>
<evidence type="ECO:0000256" key="5">
    <source>
        <dbReference type="ARBA" id="ARBA00022840"/>
    </source>
</evidence>
<dbReference type="GO" id="GO:0004827">
    <property type="term" value="F:proline-tRNA ligase activity"/>
    <property type="evidence" value="ECO:0007669"/>
    <property type="project" value="UniProtKB-EC"/>
</dbReference>
<proteinExistence type="inferred from homology"/>
<dbReference type="PRINTS" id="PR01046">
    <property type="entry name" value="TRNASYNTHPRO"/>
</dbReference>
<reference evidence="11" key="1">
    <citation type="submission" date="2017-09" db="EMBL/GenBank/DDBJ databases">
        <title>Polyketide synthases of a Diaporthe helianthi virulent isolate.</title>
        <authorList>
            <person name="Baroncelli R."/>
        </authorList>
    </citation>
    <scope>NUCLEOTIDE SEQUENCE [LARGE SCALE GENOMIC DNA]</scope>
    <source>
        <strain evidence="11">7/96</strain>
    </source>
</reference>
<comment type="catalytic activity">
    <reaction evidence="9">
        <text>tRNA(Pro) + L-proline + ATP = L-prolyl-tRNA(Pro) + AMP + diphosphate</text>
        <dbReference type="Rhea" id="RHEA:14305"/>
        <dbReference type="Rhea" id="RHEA-COMP:9700"/>
        <dbReference type="Rhea" id="RHEA-COMP:9702"/>
        <dbReference type="ChEBI" id="CHEBI:30616"/>
        <dbReference type="ChEBI" id="CHEBI:33019"/>
        <dbReference type="ChEBI" id="CHEBI:60039"/>
        <dbReference type="ChEBI" id="CHEBI:78442"/>
        <dbReference type="ChEBI" id="CHEBI:78532"/>
        <dbReference type="ChEBI" id="CHEBI:456215"/>
        <dbReference type="EC" id="6.1.1.15"/>
    </reaction>
</comment>
<gene>
    <name evidence="11" type="ORF">DHEL01_v201200</name>
</gene>
<dbReference type="SUPFAM" id="SSF55681">
    <property type="entry name" value="Class II aaRS and biotin synthetases"/>
    <property type="match status" value="1"/>
</dbReference>
<dbReference type="Gene3D" id="3.40.50.800">
    <property type="entry name" value="Anticodon-binding domain"/>
    <property type="match status" value="1"/>
</dbReference>
<keyword evidence="6" id="KW-0648">Protein biosynthesis</keyword>
<dbReference type="InterPro" id="IPR002316">
    <property type="entry name" value="Pro-tRNA-ligase_IIa"/>
</dbReference>
<evidence type="ECO:0000256" key="1">
    <source>
        <dbReference type="ARBA" id="ARBA00008226"/>
    </source>
</evidence>
<comment type="similarity">
    <text evidence="1">Belongs to the class-II aminoacyl-tRNA synthetase family.</text>
</comment>
<dbReference type="InterPro" id="IPR045864">
    <property type="entry name" value="aa-tRNA-synth_II/BPL/LPL"/>
</dbReference>
<dbReference type="AlphaFoldDB" id="A0A2P5ID05"/>
<keyword evidence="7" id="KW-0030">Aminoacyl-tRNA synthetase</keyword>
<evidence type="ECO:0000256" key="3">
    <source>
        <dbReference type="ARBA" id="ARBA00022598"/>
    </source>
</evidence>
<name>A0A2P5ID05_DIAHE</name>
<organism evidence="11 12">
    <name type="scientific">Diaporthe helianthi</name>
    <dbReference type="NCBI Taxonomy" id="158607"/>
    <lineage>
        <taxon>Eukaryota</taxon>
        <taxon>Fungi</taxon>
        <taxon>Dikarya</taxon>
        <taxon>Ascomycota</taxon>
        <taxon>Pezizomycotina</taxon>
        <taxon>Sordariomycetes</taxon>
        <taxon>Sordariomycetidae</taxon>
        <taxon>Diaporthales</taxon>
        <taxon>Diaporthaceae</taxon>
        <taxon>Diaporthe</taxon>
    </lineage>
</organism>
<evidence type="ECO:0000256" key="4">
    <source>
        <dbReference type="ARBA" id="ARBA00022741"/>
    </source>
</evidence>
<keyword evidence="3" id="KW-0436">Ligase</keyword>
<dbReference type="InterPro" id="IPR002314">
    <property type="entry name" value="aa-tRNA-synt_IIb"/>
</dbReference>
<dbReference type="EMBL" id="MAVT02000053">
    <property type="protein sequence ID" value="POS80390.1"/>
    <property type="molecule type" value="Genomic_DNA"/>
</dbReference>
<keyword evidence="4" id="KW-0547">Nucleotide-binding</keyword>
<dbReference type="InParanoid" id="A0A2P5ID05"/>
<dbReference type="OrthoDB" id="10267474at2759"/>
<evidence type="ECO:0000256" key="7">
    <source>
        <dbReference type="ARBA" id="ARBA00023146"/>
    </source>
</evidence>
<evidence type="ECO:0000256" key="2">
    <source>
        <dbReference type="ARBA" id="ARBA00012831"/>
    </source>
</evidence>
<dbReference type="InterPro" id="IPR006195">
    <property type="entry name" value="aa-tRNA-synth_II"/>
</dbReference>
<dbReference type="PROSITE" id="PS50862">
    <property type="entry name" value="AA_TRNA_LIGASE_II"/>
    <property type="match status" value="1"/>
</dbReference>
<sequence length="565" mass="62688">MDGRVRLSNEWAPSGGIAASENEGMPRATDVTHSGIFHLLPLGLRVHDKVVSLVDRYMRALGASRVQLSTISSEALWEQSGRLSKIGSELFRFNDRKEGKYLLAPTHEEEITALVARSVKSYKNLPLRLYQITQKYRDELRPRQGLLRGREFYMKDLYTFDYSNEAALETYEEVRKAYSRIFIQEMKLPVLVAQASSGDMGGNLSHEYHIPTALGEDHVMSCHSCGYVANEELAESRPAAAVLVDGACHPKAWHGISKDRKTLVRVWFNSDQFSAKDVSTHAVKQAFPDLDSGVEDPAPFWAAAIKGFSAGQDSQVRVVNLFDDRLPREMRSQPTLDQNDAAELRRIPVSNHEEGIPNPFRIREGDACPRCPDGKLKVQKAIELGHTFHLGTRYSEPLGASVSVPARLLPKNNSSHQAGGDGTTMVPIQMGCHGIGISRIIGAVADHLADERGLNWPRVIAPYQVVVVFHTKDTKLAGDAADVYDQLVAGEPENHVDAIIDDRQDASLGWKLKDADLVGYPVIVVLGREWKASGRVEVQCRRLGHKELVPLESLRSHVEGLLCEL</sequence>
<comment type="caution">
    <text evidence="11">The sequence shown here is derived from an EMBL/GenBank/DDBJ whole genome shotgun (WGS) entry which is preliminary data.</text>
</comment>
<dbReference type="PANTHER" id="PTHR42753">
    <property type="entry name" value="MITOCHONDRIAL RIBOSOME PROTEIN L39/PROLYL-TRNA LIGASE FAMILY MEMBER"/>
    <property type="match status" value="1"/>
</dbReference>
<dbReference type="GO" id="GO:0005739">
    <property type="term" value="C:mitochondrion"/>
    <property type="evidence" value="ECO:0007669"/>
    <property type="project" value="TreeGrafter"/>
</dbReference>
<protein>
    <recommendedName>
        <fullName evidence="2">proline--tRNA ligase</fullName>
        <ecNumber evidence="2">6.1.1.15</ecNumber>
    </recommendedName>
    <alternativeName>
        <fullName evidence="8">Prolyl-tRNA synthetase</fullName>
    </alternativeName>
</protein>
<evidence type="ECO:0000313" key="11">
    <source>
        <dbReference type="EMBL" id="POS80390.1"/>
    </source>
</evidence>
<dbReference type="SUPFAM" id="SSF52954">
    <property type="entry name" value="Class II aaRS ABD-related"/>
    <property type="match status" value="1"/>
</dbReference>
<accession>A0A2P5ID05</accession>
<dbReference type="Gene3D" id="3.30.930.10">
    <property type="entry name" value="Bira Bifunctional Protein, Domain 2"/>
    <property type="match status" value="2"/>
</dbReference>
<dbReference type="GO" id="GO:0005524">
    <property type="term" value="F:ATP binding"/>
    <property type="evidence" value="ECO:0007669"/>
    <property type="project" value="UniProtKB-KW"/>
</dbReference>
<dbReference type="InterPro" id="IPR050062">
    <property type="entry name" value="Pro-tRNA_synthetase"/>
</dbReference>
<dbReference type="InterPro" id="IPR036621">
    <property type="entry name" value="Anticodon-bd_dom_sf"/>
</dbReference>
<evidence type="ECO:0000259" key="10">
    <source>
        <dbReference type="PROSITE" id="PS50862"/>
    </source>
</evidence>
<evidence type="ECO:0000256" key="8">
    <source>
        <dbReference type="ARBA" id="ARBA00029731"/>
    </source>
</evidence>
<dbReference type="PANTHER" id="PTHR42753:SF2">
    <property type="entry name" value="PROLINE--TRNA LIGASE"/>
    <property type="match status" value="1"/>
</dbReference>
<dbReference type="Proteomes" id="UP000094444">
    <property type="component" value="Unassembled WGS sequence"/>
</dbReference>
<dbReference type="Pfam" id="PF00587">
    <property type="entry name" value="tRNA-synt_2b"/>
    <property type="match status" value="1"/>
</dbReference>
<keyword evidence="5" id="KW-0067">ATP-binding</keyword>
<keyword evidence="12" id="KW-1185">Reference proteome</keyword>
<dbReference type="GO" id="GO:0006433">
    <property type="term" value="P:prolyl-tRNA aminoacylation"/>
    <property type="evidence" value="ECO:0007669"/>
    <property type="project" value="InterPro"/>
</dbReference>
<dbReference type="Pfam" id="PF03129">
    <property type="entry name" value="HGTP_anticodon"/>
    <property type="match status" value="1"/>
</dbReference>
<dbReference type="STRING" id="158607.A0A2P5ID05"/>
<evidence type="ECO:0000313" key="12">
    <source>
        <dbReference type="Proteomes" id="UP000094444"/>
    </source>
</evidence>
<evidence type="ECO:0000256" key="6">
    <source>
        <dbReference type="ARBA" id="ARBA00022917"/>
    </source>
</evidence>
<evidence type="ECO:0000256" key="9">
    <source>
        <dbReference type="ARBA" id="ARBA00047671"/>
    </source>
</evidence>
<dbReference type="EC" id="6.1.1.15" evidence="2"/>